<proteinExistence type="predicted"/>
<evidence type="ECO:0000313" key="2">
    <source>
        <dbReference type="Proteomes" id="UP000799755"/>
    </source>
</evidence>
<organism evidence="1 2">
    <name type="scientific">Lindgomyces ingoldianus</name>
    <dbReference type="NCBI Taxonomy" id="673940"/>
    <lineage>
        <taxon>Eukaryota</taxon>
        <taxon>Fungi</taxon>
        <taxon>Dikarya</taxon>
        <taxon>Ascomycota</taxon>
        <taxon>Pezizomycotina</taxon>
        <taxon>Dothideomycetes</taxon>
        <taxon>Pleosporomycetidae</taxon>
        <taxon>Pleosporales</taxon>
        <taxon>Lindgomycetaceae</taxon>
        <taxon>Lindgomyces</taxon>
    </lineage>
</organism>
<dbReference type="EMBL" id="MU003522">
    <property type="protein sequence ID" value="KAF2466854.1"/>
    <property type="molecule type" value="Genomic_DNA"/>
</dbReference>
<sequence length="92" mass="10528">MYERALRGYEDALGYEDVEKHRSALNTMENLGNLYRKQGERSICFWAVQRSISTYQSHNSCHGPFLECRRYHRAAHEMATPDSGNGGLISST</sequence>
<comment type="caution">
    <text evidence="1">The sequence shown here is derived from an EMBL/GenBank/DDBJ whole genome shotgun (WGS) entry which is preliminary data.</text>
</comment>
<keyword evidence="2" id="KW-1185">Reference proteome</keyword>
<gene>
    <name evidence="1" type="ORF">BDR25DRAFT_358916</name>
</gene>
<dbReference type="Proteomes" id="UP000799755">
    <property type="component" value="Unassembled WGS sequence"/>
</dbReference>
<evidence type="ECO:0000313" key="1">
    <source>
        <dbReference type="EMBL" id="KAF2466854.1"/>
    </source>
</evidence>
<name>A0ACB6QIS3_9PLEO</name>
<reference evidence="1" key="1">
    <citation type="journal article" date="2020" name="Stud. Mycol.">
        <title>101 Dothideomycetes genomes: a test case for predicting lifestyles and emergence of pathogens.</title>
        <authorList>
            <person name="Haridas S."/>
            <person name="Albert R."/>
            <person name="Binder M."/>
            <person name="Bloem J."/>
            <person name="Labutti K."/>
            <person name="Salamov A."/>
            <person name="Andreopoulos B."/>
            <person name="Baker S."/>
            <person name="Barry K."/>
            <person name="Bills G."/>
            <person name="Bluhm B."/>
            <person name="Cannon C."/>
            <person name="Castanera R."/>
            <person name="Culley D."/>
            <person name="Daum C."/>
            <person name="Ezra D."/>
            <person name="Gonzalez J."/>
            <person name="Henrissat B."/>
            <person name="Kuo A."/>
            <person name="Liang C."/>
            <person name="Lipzen A."/>
            <person name="Lutzoni F."/>
            <person name="Magnuson J."/>
            <person name="Mondo S."/>
            <person name="Nolan M."/>
            <person name="Ohm R."/>
            <person name="Pangilinan J."/>
            <person name="Park H.-J."/>
            <person name="Ramirez L."/>
            <person name="Alfaro M."/>
            <person name="Sun H."/>
            <person name="Tritt A."/>
            <person name="Yoshinaga Y."/>
            <person name="Zwiers L.-H."/>
            <person name="Turgeon B."/>
            <person name="Goodwin S."/>
            <person name="Spatafora J."/>
            <person name="Crous P."/>
            <person name="Grigoriev I."/>
        </authorList>
    </citation>
    <scope>NUCLEOTIDE SEQUENCE</scope>
    <source>
        <strain evidence="1">ATCC 200398</strain>
    </source>
</reference>
<accession>A0ACB6QIS3</accession>
<protein>
    <submittedName>
        <fullName evidence="1">Uncharacterized protein</fullName>
    </submittedName>
</protein>